<dbReference type="EMBL" id="CH479184">
    <property type="protein sequence ID" value="EDW37008.1"/>
    <property type="molecule type" value="Genomic_DNA"/>
</dbReference>
<name>B4GK42_DROPE</name>
<sequence>MVHITVTITITVTIANKMYKTYNAASDITKKQIWEAVDNMMEDFRQEISKTHMIQSLISTPI</sequence>
<reference evidence="1 2" key="1">
    <citation type="journal article" date="2007" name="Nature">
        <title>Evolution of genes and genomes on the Drosophila phylogeny.</title>
        <authorList>
            <consortium name="Drosophila 12 Genomes Consortium"/>
            <person name="Clark A.G."/>
            <person name="Eisen M.B."/>
            <person name="Smith D.R."/>
            <person name="Bergman C.M."/>
            <person name="Oliver B."/>
            <person name="Markow T.A."/>
            <person name="Kaufman T.C."/>
            <person name="Kellis M."/>
            <person name="Gelbart W."/>
            <person name="Iyer V.N."/>
            <person name="Pollard D.A."/>
            <person name="Sackton T.B."/>
            <person name="Larracuente A.M."/>
            <person name="Singh N.D."/>
            <person name="Abad J.P."/>
            <person name="Abt D.N."/>
            <person name="Adryan B."/>
            <person name="Aguade M."/>
            <person name="Akashi H."/>
            <person name="Anderson W.W."/>
            <person name="Aquadro C.F."/>
            <person name="Ardell D.H."/>
            <person name="Arguello R."/>
            <person name="Artieri C.G."/>
            <person name="Barbash D.A."/>
            <person name="Barker D."/>
            <person name="Barsanti P."/>
            <person name="Batterham P."/>
            <person name="Batzoglou S."/>
            <person name="Begun D."/>
            <person name="Bhutkar A."/>
            <person name="Blanco E."/>
            <person name="Bosak S.A."/>
            <person name="Bradley R.K."/>
            <person name="Brand A.D."/>
            <person name="Brent M.R."/>
            <person name="Brooks A.N."/>
            <person name="Brown R.H."/>
            <person name="Butlin R.K."/>
            <person name="Caggese C."/>
            <person name="Calvi B.R."/>
            <person name="Bernardo de Carvalho A."/>
            <person name="Caspi A."/>
            <person name="Castrezana S."/>
            <person name="Celniker S.E."/>
            <person name="Chang J.L."/>
            <person name="Chapple C."/>
            <person name="Chatterji S."/>
            <person name="Chinwalla A."/>
            <person name="Civetta A."/>
            <person name="Clifton S.W."/>
            <person name="Comeron J.M."/>
            <person name="Costello J.C."/>
            <person name="Coyne J.A."/>
            <person name="Daub J."/>
            <person name="David R.G."/>
            <person name="Delcher A.L."/>
            <person name="Delehaunty K."/>
            <person name="Do C.B."/>
            <person name="Ebling H."/>
            <person name="Edwards K."/>
            <person name="Eickbush T."/>
            <person name="Evans J.D."/>
            <person name="Filipski A."/>
            <person name="Findeiss S."/>
            <person name="Freyhult E."/>
            <person name="Fulton L."/>
            <person name="Fulton R."/>
            <person name="Garcia A.C."/>
            <person name="Gardiner A."/>
            <person name="Garfield D.A."/>
            <person name="Garvin B.E."/>
            <person name="Gibson G."/>
            <person name="Gilbert D."/>
            <person name="Gnerre S."/>
            <person name="Godfrey J."/>
            <person name="Good R."/>
            <person name="Gotea V."/>
            <person name="Gravely B."/>
            <person name="Greenberg A.J."/>
            <person name="Griffiths-Jones S."/>
            <person name="Gross S."/>
            <person name="Guigo R."/>
            <person name="Gustafson E.A."/>
            <person name="Haerty W."/>
            <person name="Hahn M.W."/>
            <person name="Halligan D.L."/>
            <person name="Halpern A.L."/>
            <person name="Halter G.M."/>
            <person name="Han M.V."/>
            <person name="Heger A."/>
            <person name="Hillier L."/>
            <person name="Hinrichs A.S."/>
            <person name="Holmes I."/>
            <person name="Hoskins R.A."/>
            <person name="Hubisz M.J."/>
            <person name="Hultmark D."/>
            <person name="Huntley M.A."/>
            <person name="Jaffe D.B."/>
            <person name="Jagadeeshan S."/>
            <person name="Jeck W.R."/>
            <person name="Johnson J."/>
            <person name="Jones C.D."/>
            <person name="Jordan W.C."/>
            <person name="Karpen G.H."/>
            <person name="Kataoka E."/>
            <person name="Keightley P.D."/>
            <person name="Kheradpour P."/>
            <person name="Kirkness E.F."/>
            <person name="Koerich L.B."/>
            <person name="Kristiansen K."/>
            <person name="Kudrna D."/>
            <person name="Kulathinal R.J."/>
            <person name="Kumar S."/>
            <person name="Kwok R."/>
            <person name="Lander E."/>
            <person name="Langley C.H."/>
            <person name="Lapoint R."/>
            <person name="Lazzaro B.P."/>
            <person name="Lee S.J."/>
            <person name="Levesque L."/>
            <person name="Li R."/>
            <person name="Lin C.F."/>
            <person name="Lin M.F."/>
            <person name="Lindblad-Toh K."/>
            <person name="Llopart A."/>
            <person name="Long M."/>
            <person name="Low L."/>
            <person name="Lozovsky E."/>
            <person name="Lu J."/>
            <person name="Luo M."/>
            <person name="Machado C.A."/>
            <person name="Makalowski W."/>
            <person name="Marzo M."/>
            <person name="Matsuda M."/>
            <person name="Matzkin L."/>
            <person name="McAllister B."/>
            <person name="McBride C.S."/>
            <person name="McKernan B."/>
            <person name="McKernan K."/>
            <person name="Mendez-Lago M."/>
            <person name="Minx P."/>
            <person name="Mollenhauer M.U."/>
            <person name="Montooth K."/>
            <person name="Mount S.M."/>
            <person name="Mu X."/>
            <person name="Myers E."/>
            <person name="Negre B."/>
            <person name="Newfeld S."/>
            <person name="Nielsen R."/>
            <person name="Noor M.A."/>
            <person name="O'Grady P."/>
            <person name="Pachter L."/>
            <person name="Papaceit M."/>
            <person name="Parisi M.J."/>
            <person name="Parisi M."/>
            <person name="Parts L."/>
            <person name="Pedersen J.S."/>
            <person name="Pesole G."/>
            <person name="Phillippy A.M."/>
            <person name="Ponting C.P."/>
            <person name="Pop M."/>
            <person name="Porcelli D."/>
            <person name="Powell J.R."/>
            <person name="Prohaska S."/>
            <person name="Pruitt K."/>
            <person name="Puig M."/>
            <person name="Quesneville H."/>
            <person name="Ram K.R."/>
            <person name="Rand D."/>
            <person name="Rasmussen M.D."/>
            <person name="Reed L.K."/>
            <person name="Reenan R."/>
            <person name="Reily A."/>
            <person name="Remington K.A."/>
            <person name="Rieger T.T."/>
            <person name="Ritchie M.G."/>
            <person name="Robin C."/>
            <person name="Rogers Y.H."/>
            <person name="Rohde C."/>
            <person name="Rozas J."/>
            <person name="Rubenfield M.J."/>
            <person name="Ruiz A."/>
            <person name="Russo S."/>
            <person name="Salzberg S.L."/>
            <person name="Sanchez-Gracia A."/>
            <person name="Saranga D.J."/>
            <person name="Sato H."/>
            <person name="Schaeffer S.W."/>
            <person name="Schatz M.C."/>
            <person name="Schlenke T."/>
            <person name="Schwartz R."/>
            <person name="Segarra C."/>
            <person name="Singh R.S."/>
            <person name="Sirot L."/>
            <person name="Sirota M."/>
            <person name="Sisneros N.B."/>
            <person name="Smith C.D."/>
            <person name="Smith T.F."/>
            <person name="Spieth J."/>
            <person name="Stage D.E."/>
            <person name="Stark A."/>
            <person name="Stephan W."/>
            <person name="Strausberg R.L."/>
            <person name="Strempel S."/>
            <person name="Sturgill D."/>
            <person name="Sutton G."/>
            <person name="Sutton G.G."/>
            <person name="Tao W."/>
            <person name="Teichmann S."/>
            <person name="Tobari Y.N."/>
            <person name="Tomimura Y."/>
            <person name="Tsolas J.M."/>
            <person name="Valente V.L."/>
            <person name="Venter E."/>
            <person name="Venter J.C."/>
            <person name="Vicario S."/>
            <person name="Vieira F.G."/>
            <person name="Vilella A.J."/>
            <person name="Villasante A."/>
            <person name="Walenz B."/>
            <person name="Wang J."/>
            <person name="Wasserman M."/>
            <person name="Watts T."/>
            <person name="Wilson D."/>
            <person name="Wilson R.K."/>
            <person name="Wing R.A."/>
            <person name="Wolfner M.F."/>
            <person name="Wong A."/>
            <person name="Wong G.K."/>
            <person name="Wu C.I."/>
            <person name="Wu G."/>
            <person name="Yamamoto D."/>
            <person name="Yang H.P."/>
            <person name="Yang S.P."/>
            <person name="Yorke J.A."/>
            <person name="Yoshida K."/>
            <person name="Zdobnov E."/>
            <person name="Zhang P."/>
            <person name="Zhang Y."/>
            <person name="Zimin A.V."/>
            <person name="Baldwin J."/>
            <person name="Abdouelleil A."/>
            <person name="Abdulkadir J."/>
            <person name="Abebe A."/>
            <person name="Abera B."/>
            <person name="Abreu J."/>
            <person name="Acer S.C."/>
            <person name="Aftuck L."/>
            <person name="Alexander A."/>
            <person name="An P."/>
            <person name="Anderson E."/>
            <person name="Anderson S."/>
            <person name="Arachi H."/>
            <person name="Azer M."/>
            <person name="Bachantsang P."/>
            <person name="Barry A."/>
            <person name="Bayul T."/>
            <person name="Berlin A."/>
            <person name="Bessette D."/>
            <person name="Bloom T."/>
            <person name="Blye J."/>
            <person name="Boguslavskiy L."/>
            <person name="Bonnet C."/>
            <person name="Boukhgalter B."/>
            <person name="Bourzgui I."/>
            <person name="Brown A."/>
            <person name="Cahill P."/>
            <person name="Channer S."/>
            <person name="Cheshatsang Y."/>
            <person name="Chuda L."/>
            <person name="Citroen M."/>
            <person name="Collymore A."/>
            <person name="Cooke P."/>
            <person name="Costello M."/>
            <person name="D'Aco K."/>
            <person name="Daza R."/>
            <person name="De Haan G."/>
            <person name="DeGray S."/>
            <person name="DeMaso C."/>
            <person name="Dhargay N."/>
            <person name="Dooley K."/>
            <person name="Dooley E."/>
            <person name="Doricent M."/>
            <person name="Dorje P."/>
            <person name="Dorjee K."/>
            <person name="Dupes A."/>
            <person name="Elong R."/>
            <person name="Falk J."/>
            <person name="Farina A."/>
            <person name="Faro S."/>
            <person name="Ferguson D."/>
            <person name="Fisher S."/>
            <person name="Foley C.D."/>
            <person name="Franke A."/>
            <person name="Friedrich D."/>
            <person name="Gadbois L."/>
            <person name="Gearin G."/>
            <person name="Gearin C.R."/>
            <person name="Giannoukos G."/>
            <person name="Goode T."/>
            <person name="Graham J."/>
            <person name="Grandbois E."/>
            <person name="Grewal S."/>
            <person name="Gyaltsen K."/>
            <person name="Hafez N."/>
            <person name="Hagos B."/>
            <person name="Hall J."/>
            <person name="Henson C."/>
            <person name="Hollinger A."/>
            <person name="Honan T."/>
            <person name="Huard M.D."/>
            <person name="Hughes L."/>
            <person name="Hurhula B."/>
            <person name="Husby M.E."/>
            <person name="Kamat A."/>
            <person name="Kanga B."/>
            <person name="Kashin S."/>
            <person name="Khazanovich D."/>
            <person name="Kisner P."/>
            <person name="Lance K."/>
            <person name="Lara M."/>
            <person name="Lee W."/>
            <person name="Lennon N."/>
            <person name="Letendre F."/>
            <person name="LeVine R."/>
            <person name="Lipovsky A."/>
            <person name="Liu X."/>
            <person name="Liu J."/>
            <person name="Liu S."/>
            <person name="Lokyitsang T."/>
            <person name="Lokyitsang Y."/>
            <person name="Lubonja R."/>
            <person name="Lui A."/>
            <person name="MacDonald P."/>
            <person name="Magnisalis V."/>
            <person name="Maru K."/>
            <person name="Matthews C."/>
            <person name="McCusker W."/>
            <person name="McDonough S."/>
            <person name="Mehta T."/>
            <person name="Meldrim J."/>
            <person name="Meneus L."/>
            <person name="Mihai O."/>
            <person name="Mihalev A."/>
            <person name="Mihova T."/>
            <person name="Mittelman R."/>
            <person name="Mlenga V."/>
            <person name="Montmayeur A."/>
            <person name="Mulrain L."/>
            <person name="Navidi A."/>
            <person name="Naylor J."/>
            <person name="Negash T."/>
            <person name="Nguyen T."/>
            <person name="Nguyen N."/>
            <person name="Nicol R."/>
            <person name="Norbu C."/>
            <person name="Norbu N."/>
            <person name="Novod N."/>
            <person name="O'Neill B."/>
            <person name="Osman S."/>
            <person name="Markiewicz E."/>
            <person name="Oyono O.L."/>
            <person name="Patti C."/>
            <person name="Phunkhang P."/>
            <person name="Pierre F."/>
            <person name="Priest M."/>
            <person name="Raghuraman S."/>
            <person name="Rege F."/>
            <person name="Reyes R."/>
            <person name="Rise C."/>
            <person name="Rogov P."/>
            <person name="Ross K."/>
            <person name="Ryan E."/>
            <person name="Settipalli S."/>
            <person name="Shea T."/>
            <person name="Sherpa N."/>
            <person name="Shi L."/>
            <person name="Shih D."/>
            <person name="Sparrow T."/>
            <person name="Spaulding J."/>
            <person name="Stalker J."/>
            <person name="Stange-Thomann N."/>
            <person name="Stavropoulos S."/>
            <person name="Stone C."/>
            <person name="Strader C."/>
            <person name="Tesfaye S."/>
            <person name="Thomson T."/>
            <person name="Thoulutsang Y."/>
            <person name="Thoulutsang D."/>
            <person name="Topham K."/>
            <person name="Topping I."/>
            <person name="Tsamla T."/>
            <person name="Vassiliev H."/>
            <person name="Vo A."/>
            <person name="Wangchuk T."/>
            <person name="Wangdi T."/>
            <person name="Weiand M."/>
            <person name="Wilkinson J."/>
            <person name="Wilson A."/>
            <person name="Yadav S."/>
            <person name="Young G."/>
            <person name="Yu Q."/>
            <person name="Zembek L."/>
            <person name="Zhong D."/>
            <person name="Zimmer A."/>
            <person name="Zwirko Z."/>
            <person name="Jaffe D.B."/>
            <person name="Alvarez P."/>
            <person name="Brockman W."/>
            <person name="Butler J."/>
            <person name="Chin C."/>
            <person name="Gnerre S."/>
            <person name="Grabherr M."/>
            <person name="Kleber M."/>
            <person name="Mauceli E."/>
            <person name="MacCallum I."/>
        </authorList>
    </citation>
    <scope>NUCLEOTIDE SEQUENCE [LARGE SCALE GENOMIC DNA]</scope>
    <source>
        <strain evidence="2">MSH-3 / Tucson 14011-0111.49</strain>
    </source>
</reference>
<evidence type="ECO:0000313" key="2">
    <source>
        <dbReference type="Proteomes" id="UP000008744"/>
    </source>
</evidence>
<dbReference type="Proteomes" id="UP000008744">
    <property type="component" value="Unassembled WGS sequence"/>
</dbReference>
<protein>
    <submittedName>
        <fullName evidence="1">GL26005</fullName>
    </submittedName>
</protein>
<dbReference type="AlphaFoldDB" id="B4GK42"/>
<keyword evidence="2" id="KW-1185">Reference proteome</keyword>
<proteinExistence type="predicted"/>
<dbReference type="HOGENOM" id="CLU_2906447_0_0_1"/>
<evidence type="ECO:0000313" key="1">
    <source>
        <dbReference type="EMBL" id="EDW37008.1"/>
    </source>
</evidence>
<gene>
    <name evidence="1" type="primary">Dper\GL26005</name>
    <name evidence="1" type="ORF">Dper_GL26005</name>
</gene>
<accession>B4GK42</accession>
<organism evidence="2">
    <name type="scientific">Drosophila persimilis</name>
    <name type="common">Fruit fly</name>
    <dbReference type="NCBI Taxonomy" id="7234"/>
    <lineage>
        <taxon>Eukaryota</taxon>
        <taxon>Metazoa</taxon>
        <taxon>Ecdysozoa</taxon>
        <taxon>Arthropoda</taxon>
        <taxon>Hexapoda</taxon>
        <taxon>Insecta</taxon>
        <taxon>Pterygota</taxon>
        <taxon>Neoptera</taxon>
        <taxon>Endopterygota</taxon>
        <taxon>Diptera</taxon>
        <taxon>Brachycera</taxon>
        <taxon>Muscomorpha</taxon>
        <taxon>Ephydroidea</taxon>
        <taxon>Drosophilidae</taxon>
        <taxon>Drosophila</taxon>
        <taxon>Sophophora</taxon>
    </lineage>
</organism>